<comment type="subunit">
    <text evidence="8">Homodimer.</text>
</comment>
<feature type="binding site" description="in other chain" evidence="8">
    <location>
        <begin position="253"/>
        <end position="254"/>
    </location>
    <ligand>
        <name>deamido-NAD(+)</name>
        <dbReference type="ChEBI" id="CHEBI:58437"/>
        <note>ligand shared between two neighboring subunits</note>
    </ligand>
</feature>
<evidence type="ECO:0000256" key="5">
    <source>
        <dbReference type="ARBA" id="ARBA00022840"/>
    </source>
</evidence>
<dbReference type="InterPro" id="IPR022310">
    <property type="entry name" value="NAD/GMP_synthase"/>
</dbReference>
<protein>
    <recommendedName>
        <fullName evidence="8 10">NH(3)-dependent NAD(+) synthetase</fullName>
        <ecNumber evidence="8 10">6.3.1.5</ecNumber>
    </recommendedName>
</protein>
<dbReference type="InterPro" id="IPR022926">
    <property type="entry name" value="NH(3)-dep_NAD(+)_synth"/>
</dbReference>
<dbReference type="GO" id="GO:0003952">
    <property type="term" value="F:NAD+ synthase (glutamine-hydrolyzing) activity"/>
    <property type="evidence" value="ECO:0007669"/>
    <property type="project" value="InterPro"/>
</dbReference>
<evidence type="ECO:0000256" key="10">
    <source>
        <dbReference type="RuleBase" id="RU003812"/>
    </source>
</evidence>
<evidence type="ECO:0000256" key="6">
    <source>
        <dbReference type="ARBA" id="ARBA00022842"/>
    </source>
</evidence>
<feature type="binding site" evidence="8">
    <location>
        <position position="44"/>
    </location>
    <ligand>
        <name>Mg(2+)</name>
        <dbReference type="ChEBI" id="CHEBI:18420"/>
    </ligand>
</feature>
<evidence type="ECO:0000313" key="13">
    <source>
        <dbReference type="Proteomes" id="UP000070284"/>
    </source>
</evidence>
<evidence type="ECO:0000256" key="4">
    <source>
        <dbReference type="ARBA" id="ARBA00022741"/>
    </source>
</evidence>
<dbReference type="NCBIfam" id="TIGR00552">
    <property type="entry name" value="nadE"/>
    <property type="match status" value="1"/>
</dbReference>
<dbReference type="EC" id="6.3.1.5" evidence="8 10"/>
<dbReference type="InterPro" id="IPR014729">
    <property type="entry name" value="Rossmann-like_a/b/a_fold"/>
</dbReference>
<evidence type="ECO:0000256" key="2">
    <source>
        <dbReference type="ARBA" id="ARBA00022598"/>
    </source>
</evidence>
<evidence type="ECO:0000256" key="7">
    <source>
        <dbReference type="ARBA" id="ARBA00023027"/>
    </source>
</evidence>
<dbReference type="Pfam" id="PF02540">
    <property type="entry name" value="NAD_synthase"/>
    <property type="match status" value="1"/>
</dbReference>
<dbReference type="GO" id="GO:0008795">
    <property type="term" value="F:NAD+ synthase activity"/>
    <property type="evidence" value="ECO:0007669"/>
    <property type="project" value="UniProtKB-UniRule"/>
</dbReference>
<dbReference type="PANTHER" id="PTHR23090">
    <property type="entry name" value="NH 3 /GLUTAMINE-DEPENDENT NAD + SYNTHETASE"/>
    <property type="match status" value="1"/>
</dbReference>
<comment type="similarity">
    <text evidence="1 8 9">Belongs to the NAD synthetase family.</text>
</comment>
<feature type="binding site" description="in other chain" evidence="8">
    <location>
        <position position="156"/>
    </location>
    <ligand>
        <name>deamido-NAD(+)</name>
        <dbReference type="ChEBI" id="CHEBI:58437"/>
        <note>ligand shared between two neighboring subunits</note>
    </ligand>
</feature>
<comment type="catalytic activity">
    <reaction evidence="8 10">
        <text>deamido-NAD(+) + NH4(+) + ATP = AMP + diphosphate + NAD(+) + H(+)</text>
        <dbReference type="Rhea" id="RHEA:21188"/>
        <dbReference type="ChEBI" id="CHEBI:15378"/>
        <dbReference type="ChEBI" id="CHEBI:28938"/>
        <dbReference type="ChEBI" id="CHEBI:30616"/>
        <dbReference type="ChEBI" id="CHEBI:33019"/>
        <dbReference type="ChEBI" id="CHEBI:57540"/>
        <dbReference type="ChEBI" id="CHEBI:58437"/>
        <dbReference type="ChEBI" id="CHEBI:456215"/>
        <dbReference type="EC" id="6.3.1.5"/>
    </reaction>
</comment>
<proteinExistence type="inferred from homology"/>
<dbReference type="FunFam" id="3.40.50.620:FF:000106">
    <property type="entry name" value="Glutamine-dependent NAD(+) synthetase"/>
    <property type="match status" value="1"/>
</dbReference>
<gene>
    <name evidence="8" type="primary">nadE</name>
    <name evidence="12" type="ORF">AKJ65_00395</name>
</gene>
<sequence length="263" mass="29220">MGNIEKILKINPERTVEKIKKFIQNKVEEVGSRGVVLGLSGGLDSSTTAFLCSEALKDKNILAISMPEKGITDPQNVEDSERIARNLGIKFQKIGISPIFEKIKGEIAPGKGEKHADGNLKARIRMVILYYHSNLLDYLVVGSSNKSELKCGYFTKYGDGASDLLPLGSLYKTQVRKIAKEIGVPQKIIDKKPSAELWKGQRDSQELGLAYDKIDKIYAGFEAGLSEKEIAESTDISQSTVREFKLRKENSKHKLQRPPKPTL</sequence>
<keyword evidence="5 8" id="KW-0067">ATP-binding</keyword>
<comment type="function">
    <text evidence="8">Catalyzes the ATP-dependent amidation of deamido-NAD to form NAD. Uses ammonia as a nitrogen source.</text>
</comment>
<feature type="domain" description="NAD/GMP synthase" evidence="11">
    <location>
        <begin position="16"/>
        <end position="258"/>
    </location>
</feature>
<dbReference type="EMBL" id="LHXO01000002">
    <property type="protein sequence ID" value="KXA95861.1"/>
    <property type="molecule type" value="Genomic_DNA"/>
</dbReference>
<feature type="binding site" evidence="8">
    <location>
        <position position="148"/>
    </location>
    <ligand>
        <name>Mg(2+)</name>
        <dbReference type="ChEBI" id="CHEBI:18420"/>
    </ligand>
</feature>
<dbReference type="InterPro" id="IPR003694">
    <property type="entry name" value="NAD_synthase"/>
</dbReference>
<dbReference type="PANTHER" id="PTHR23090:SF9">
    <property type="entry name" value="GLUTAMINE-DEPENDENT NAD(+) SYNTHETASE"/>
    <property type="match status" value="1"/>
</dbReference>
<dbReference type="Gene3D" id="3.40.50.620">
    <property type="entry name" value="HUPs"/>
    <property type="match status" value="1"/>
</dbReference>
<evidence type="ECO:0000313" key="12">
    <source>
        <dbReference type="EMBL" id="KXA95861.1"/>
    </source>
</evidence>
<dbReference type="GO" id="GO:0005524">
    <property type="term" value="F:ATP binding"/>
    <property type="evidence" value="ECO:0007669"/>
    <property type="project" value="UniProtKB-UniRule"/>
</dbReference>
<dbReference type="PATRIC" id="fig|1698264.3.peg.81"/>
<evidence type="ECO:0000256" key="9">
    <source>
        <dbReference type="RuleBase" id="RU003811"/>
    </source>
</evidence>
<name>A0A133UNW7_9EURY</name>
<dbReference type="GO" id="GO:0009435">
    <property type="term" value="P:NAD+ biosynthetic process"/>
    <property type="evidence" value="ECO:0007669"/>
    <property type="project" value="UniProtKB-UniRule"/>
</dbReference>
<reference evidence="12 13" key="1">
    <citation type="journal article" date="2016" name="Sci. Rep.">
        <title>Metabolic traits of an uncultured archaeal lineage -MSBL1- from brine pools of the Red Sea.</title>
        <authorList>
            <person name="Mwirichia R."/>
            <person name="Alam I."/>
            <person name="Rashid M."/>
            <person name="Vinu M."/>
            <person name="Ba-Alawi W."/>
            <person name="Anthony Kamau A."/>
            <person name="Kamanda Ngugi D."/>
            <person name="Goker M."/>
            <person name="Klenk H.P."/>
            <person name="Bajic V."/>
            <person name="Stingl U."/>
        </authorList>
    </citation>
    <scope>NUCLEOTIDE SEQUENCE [LARGE SCALE GENOMIC DNA]</scope>
    <source>
        <strain evidence="12">SCGC-AAA259E19</strain>
    </source>
</reference>
<dbReference type="Proteomes" id="UP000070284">
    <property type="component" value="Unassembled WGS sequence"/>
</dbReference>
<organism evidence="12 13">
    <name type="scientific">candidate division MSBL1 archaeon SCGC-AAA259E19</name>
    <dbReference type="NCBI Taxonomy" id="1698264"/>
    <lineage>
        <taxon>Archaea</taxon>
        <taxon>Methanobacteriati</taxon>
        <taxon>Methanobacteriota</taxon>
        <taxon>candidate division MSBL1</taxon>
    </lineage>
</organism>
<evidence type="ECO:0000256" key="3">
    <source>
        <dbReference type="ARBA" id="ARBA00022723"/>
    </source>
</evidence>
<comment type="caution">
    <text evidence="12">The sequence shown here is derived from an EMBL/GenBank/DDBJ whole genome shotgun (WGS) entry which is preliminary data.</text>
</comment>
<keyword evidence="13" id="KW-1185">Reference proteome</keyword>
<feature type="binding site" description="in other chain" evidence="8">
    <location>
        <position position="123"/>
    </location>
    <ligand>
        <name>deamido-NAD(+)</name>
        <dbReference type="ChEBI" id="CHEBI:58437"/>
        <note>ligand shared between two neighboring subunits</note>
    </ligand>
</feature>
<dbReference type="HAMAP" id="MF_00193">
    <property type="entry name" value="NadE_ammonia_dep"/>
    <property type="match status" value="1"/>
</dbReference>
<accession>A0A133UNW7</accession>
<evidence type="ECO:0000256" key="1">
    <source>
        <dbReference type="ARBA" id="ARBA00005859"/>
    </source>
</evidence>
<comment type="caution">
    <text evidence="8">Lacks conserved residue(s) required for the propagation of feature annotation.</text>
</comment>
<dbReference type="UniPathway" id="UPA00253">
    <property type="reaction ID" value="UER00333"/>
</dbReference>
<keyword evidence="6 8" id="KW-0460">Magnesium</keyword>
<keyword evidence="2 8" id="KW-0436">Ligase</keyword>
<feature type="binding site" evidence="8">
    <location>
        <position position="172"/>
    </location>
    <ligand>
        <name>ATP</name>
        <dbReference type="ChEBI" id="CHEBI:30616"/>
    </ligand>
</feature>
<keyword evidence="3 8" id="KW-0479">Metal-binding</keyword>
<feature type="binding site" evidence="8">
    <location>
        <position position="194"/>
    </location>
    <ligand>
        <name>ATP</name>
        <dbReference type="ChEBI" id="CHEBI:30616"/>
    </ligand>
</feature>
<dbReference type="GO" id="GO:0004359">
    <property type="term" value="F:glutaminase activity"/>
    <property type="evidence" value="ECO:0007669"/>
    <property type="project" value="InterPro"/>
</dbReference>
<dbReference type="GO" id="GO:0046872">
    <property type="term" value="F:metal ion binding"/>
    <property type="evidence" value="ECO:0007669"/>
    <property type="project" value="UniProtKB-KW"/>
</dbReference>
<dbReference type="GO" id="GO:0005737">
    <property type="term" value="C:cytoplasm"/>
    <property type="evidence" value="ECO:0007669"/>
    <property type="project" value="InterPro"/>
</dbReference>
<keyword evidence="7 8" id="KW-0520">NAD</keyword>
<dbReference type="CDD" id="cd00553">
    <property type="entry name" value="NAD_synthase"/>
    <property type="match status" value="1"/>
</dbReference>
<comment type="pathway">
    <text evidence="8">Cofactor biosynthesis; NAD(+) biosynthesis; NAD(+) from deamido-NAD(+) (ammonia route): step 1/1.</text>
</comment>
<dbReference type="AlphaFoldDB" id="A0A133UNW7"/>
<keyword evidence="4 8" id="KW-0547">Nucleotide-binding</keyword>
<feature type="binding site" evidence="8">
    <location>
        <position position="163"/>
    </location>
    <ligand>
        <name>deamido-NAD(+)</name>
        <dbReference type="ChEBI" id="CHEBI:58437"/>
        <note>ligand shared between two neighboring subunits</note>
    </ligand>
</feature>
<feature type="binding site" evidence="8">
    <location>
        <begin position="38"/>
        <end position="45"/>
    </location>
    <ligand>
        <name>ATP</name>
        <dbReference type="ChEBI" id="CHEBI:30616"/>
    </ligand>
</feature>
<dbReference type="SUPFAM" id="SSF52402">
    <property type="entry name" value="Adenine nucleotide alpha hydrolases-like"/>
    <property type="match status" value="1"/>
</dbReference>
<evidence type="ECO:0000256" key="8">
    <source>
        <dbReference type="HAMAP-Rule" id="MF_00193"/>
    </source>
</evidence>
<evidence type="ECO:0000259" key="11">
    <source>
        <dbReference type="Pfam" id="PF02540"/>
    </source>
</evidence>
<dbReference type="NCBIfam" id="NF010587">
    <property type="entry name" value="PRK13980.1"/>
    <property type="match status" value="1"/>
</dbReference>